<protein>
    <submittedName>
        <fullName evidence="3">Mycolyltransferase</fullName>
    </submittedName>
</protein>
<feature type="signal peptide" evidence="2">
    <location>
        <begin position="1"/>
        <end position="23"/>
    </location>
</feature>
<gene>
    <name evidence="3" type="ORF">NCTC10994_01561</name>
</gene>
<dbReference type="KEGG" id="rcr:NCTC10994_01561"/>
<dbReference type="InterPro" id="IPR013207">
    <property type="entry name" value="LGFP"/>
</dbReference>
<organism evidence="3 4">
    <name type="scientific">Rhodococcus coprophilus</name>
    <dbReference type="NCBI Taxonomy" id="38310"/>
    <lineage>
        <taxon>Bacteria</taxon>
        <taxon>Bacillati</taxon>
        <taxon>Actinomycetota</taxon>
        <taxon>Actinomycetes</taxon>
        <taxon>Mycobacteriales</taxon>
        <taxon>Nocardiaceae</taxon>
        <taxon>Rhodococcus</taxon>
    </lineage>
</organism>
<feature type="chain" id="PRO_5038728141" evidence="2">
    <location>
        <begin position="24"/>
        <end position="199"/>
    </location>
</feature>
<evidence type="ECO:0000256" key="2">
    <source>
        <dbReference type="SAM" id="SignalP"/>
    </source>
</evidence>
<dbReference type="Pfam" id="PF08310">
    <property type="entry name" value="LGFP"/>
    <property type="match status" value="1"/>
</dbReference>
<evidence type="ECO:0000256" key="1">
    <source>
        <dbReference type="SAM" id="MobiDB-lite"/>
    </source>
</evidence>
<dbReference type="Proteomes" id="UP000249091">
    <property type="component" value="Chromosome 1"/>
</dbReference>
<keyword evidence="3" id="KW-0808">Transferase</keyword>
<name>A0A2X4TSI5_9NOCA</name>
<dbReference type="EMBL" id="LS483468">
    <property type="protein sequence ID" value="SQI30407.1"/>
    <property type="molecule type" value="Genomic_DNA"/>
</dbReference>
<proteinExistence type="predicted"/>
<dbReference type="GO" id="GO:0016740">
    <property type="term" value="F:transferase activity"/>
    <property type="evidence" value="ECO:0007669"/>
    <property type="project" value="UniProtKB-KW"/>
</dbReference>
<dbReference type="RefSeq" id="WP_072699820.1">
    <property type="nucleotide sequence ID" value="NZ_JAFBBL010000001.1"/>
</dbReference>
<keyword evidence="4" id="KW-1185">Reference proteome</keyword>
<feature type="region of interest" description="Disordered" evidence="1">
    <location>
        <begin position="32"/>
        <end position="93"/>
    </location>
</feature>
<keyword evidence="2" id="KW-0732">Signal</keyword>
<evidence type="ECO:0000313" key="4">
    <source>
        <dbReference type="Proteomes" id="UP000249091"/>
    </source>
</evidence>
<evidence type="ECO:0000313" key="3">
    <source>
        <dbReference type="EMBL" id="SQI30407.1"/>
    </source>
</evidence>
<dbReference type="AlphaFoldDB" id="A0A2X4TSI5"/>
<feature type="compositionally biased region" description="Low complexity" evidence="1">
    <location>
        <begin position="32"/>
        <end position="56"/>
    </location>
</feature>
<dbReference type="STRING" id="1219011.GCA_001895045_01836"/>
<reference evidence="3 4" key="1">
    <citation type="submission" date="2018-06" db="EMBL/GenBank/DDBJ databases">
        <authorList>
            <consortium name="Pathogen Informatics"/>
            <person name="Doyle S."/>
        </authorList>
    </citation>
    <scope>NUCLEOTIDE SEQUENCE [LARGE SCALE GENOMIC DNA]</scope>
    <source>
        <strain evidence="3 4">NCTC10994</strain>
    </source>
</reference>
<accession>A0A2X4TSI5</accession>
<sequence>MRVSRRSASIAAAVAAVGLVAVGCGDDNSASDVVGSATSAVGSAAESVGSQAQSAVESITAGEDADSTASGEPSEPAADQSSAVPGPNGEEVELSGPILAKYMESGGAESPLGNATGNQEEVGDGYVAEFQGGVIAWSPDTDAHIVWGEIRVAWEADGGAGGELGFPISDEEVVPGGFRSNFQSGYITYIDGATEVVQE</sequence>
<dbReference type="PROSITE" id="PS51257">
    <property type="entry name" value="PROKAR_LIPOPROTEIN"/>
    <property type="match status" value="1"/>
</dbReference>